<reference evidence="2" key="1">
    <citation type="submission" date="2019-11" db="EMBL/GenBank/DDBJ databases">
        <authorList>
            <person name="Feng L."/>
        </authorList>
    </citation>
    <scope>NUCLEOTIDE SEQUENCE</scope>
    <source>
        <strain evidence="2">AvaginalisLFYP127</strain>
    </source>
</reference>
<evidence type="ECO:0000256" key="1">
    <source>
        <dbReference type="SAM" id="Phobius"/>
    </source>
</evidence>
<organism evidence="2">
    <name type="scientific">Anaerococcus vaginalis</name>
    <dbReference type="NCBI Taxonomy" id="33037"/>
    <lineage>
        <taxon>Bacteria</taxon>
        <taxon>Bacillati</taxon>
        <taxon>Bacillota</taxon>
        <taxon>Tissierellia</taxon>
        <taxon>Tissierellales</taxon>
        <taxon>Peptoniphilaceae</taxon>
        <taxon>Anaerococcus</taxon>
    </lineage>
</organism>
<accession>A0A6N2RG26</accession>
<feature type="transmembrane region" description="Helical" evidence="1">
    <location>
        <begin position="45"/>
        <end position="61"/>
    </location>
</feature>
<keyword evidence="1" id="KW-0812">Transmembrane</keyword>
<protein>
    <submittedName>
        <fullName evidence="2">Uncharacterized protein</fullName>
    </submittedName>
</protein>
<evidence type="ECO:0000313" key="2">
    <source>
        <dbReference type="EMBL" id="VYS79021.1"/>
    </source>
</evidence>
<keyword evidence="1" id="KW-0472">Membrane</keyword>
<proteinExistence type="predicted"/>
<dbReference type="RefSeq" id="WP_019118236.1">
    <property type="nucleotide sequence ID" value="NZ_CACRSW010000003.1"/>
</dbReference>
<sequence>MEKEKTKLDLEKQVTAYDVEMRKLDIREKKEKECKEFKEKNKHKIISLILGIATIGSLFDFGFFRTVGIWIVLGFCYCLGGWLDKDPKVIGFVISLLKKFQ</sequence>
<gene>
    <name evidence="2" type="ORF">AVLFYP127_01348</name>
</gene>
<dbReference type="AlphaFoldDB" id="A0A6N2RG26"/>
<feature type="transmembrane region" description="Helical" evidence="1">
    <location>
        <begin position="67"/>
        <end position="83"/>
    </location>
</feature>
<dbReference type="EMBL" id="CACRSW010000003">
    <property type="protein sequence ID" value="VYS79021.1"/>
    <property type="molecule type" value="Genomic_DNA"/>
</dbReference>
<keyword evidence="1" id="KW-1133">Transmembrane helix</keyword>
<name>A0A6N2RG26_9FIRM</name>